<organism evidence="3 5">
    <name type="scientific">Listeria farberi</name>
    <dbReference type="NCBI Taxonomy" id="2713500"/>
    <lineage>
        <taxon>Bacteria</taxon>
        <taxon>Bacillati</taxon>
        <taxon>Bacillota</taxon>
        <taxon>Bacilli</taxon>
        <taxon>Bacillales</taxon>
        <taxon>Listeriaceae</taxon>
        <taxon>Listeria</taxon>
    </lineage>
</organism>
<reference evidence="4 5" key="1">
    <citation type="submission" date="2020-03" db="EMBL/GenBank/DDBJ databases">
        <title>Soil Listeria distribution.</title>
        <authorList>
            <person name="Liao J."/>
            <person name="Wiedmann M."/>
        </authorList>
    </citation>
    <scope>NUCLEOTIDE SEQUENCE [LARGE SCALE GENOMIC DNA]</scope>
    <source>
        <strain evidence="3 5">FSL L7-0072</strain>
        <strain evidence="2 4">FSL L7-1699</strain>
    </source>
</reference>
<dbReference type="Proteomes" id="UP000518829">
    <property type="component" value="Unassembled WGS sequence"/>
</dbReference>
<evidence type="ECO:0000313" key="4">
    <source>
        <dbReference type="Proteomes" id="UP000518829"/>
    </source>
</evidence>
<name>A0A7X1DF14_9LIST</name>
<evidence type="ECO:0000313" key="3">
    <source>
        <dbReference type="EMBL" id="MBC2288273.1"/>
    </source>
</evidence>
<comment type="caution">
    <text evidence="3">The sequence shown here is derived from an EMBL/GenBank/DDBJ whole genome shotgun (WGS) entry which is preliminary data.</text>
</comment>
<protein>
    <submittedName>
        <fullName evidence="3">Lipase maturation factor family protein</fullName>
    </submittedName>
</protein>
<feature type="transmembrane region" description="Helical" evidence="1">
    <location>
        <begin position="38"/>
        <end position="57"/>
    </location>
</feature>
<dbReference type="RefSeq" id="WP_185317943.1">
    <property type="nucleotide sequence ID" value="NZ_JAARPH010000004.1"/>
</dbReference>
<keyword evidence="1" id="KW-1133">Transmembrane helix</keyword>
<dbReference type="EMBL" id="JAARZO010000004">
    <property type="protein sequence ID" value="MBC2288273.1"/>
    <property type="molecule type" value="Genomic_DNA"/>
</dbReference>
<sequence length="75" mass="8342">MSPQILTYVILVAATLYLVSSIYPIIKAKKNNYTVVVRPLRIIAAVIVILLAIFAIVTGNTYDSIIDSINTKYRN</sequence>
<evidence type="ECO:0000256" key="1">
    <source>
        <dbReference type="SAM" id="Phobius"/>
    </source>
</evidence>
<gene>
    <name evidence="2" type="ORF">HB839_11875</name>
    <name evidence="3" type="ORF">HCB47_11670</name>
</gene>
<keyword evidence="4" id="KW-1185">Reference proteome</keyword>
<dbReference type="AlphaFoldDB" id="A0A7X1DF14"/>
<keyword evidence="1" id="KW-0472">Membrane</keyword>
<evidence type="ECO:0000313" key="5">
    <source>
        <dbReference type="Proteomes" id="UP000558070"/>
    </source>
</evidence>
<proteinExistence type="predicted"/>
<evidence type="ECO:0000313" key="2">
    <source>
        <dbReference type="EMBL" id="MBC1376223.1"/>
    </source>
</evidence>
<keyword evidence="1" id="KW-0812">Transmembrane</keyword>
<dbReference type="EMBL" id="JAARPH010000004">
    <property type="protein sequence ID" value="MBC1376223.1"/>
    <property type="molecule type" value="Genomic_DNA"/>
</dbReference>
<accession>A0A7X1DF14</accession>
<feature type="transmembrane region" description="Helical" evidence="1">
    <location>
        <begin position="6"/>
        <end position="26"/>
    </location>
</feature>
<dbReference type="Proteomes" id="UP000558070">
    <property type="component" value="Unassembled WGS sequence"/>
</dbReference>